<protein>
    <submittedName>
        <fullName evidence="2">Uncharacterized protein</fullName>
    </submittedName>
</protein>
<keyword evidence="3" id="KW-1185">Reference proteome</keyword>
<keyword evidence="1" id="KW-0472">Membrane</keyword>
<evidence type="ECO:0000256" key="1">
    <source>
        <dbReference type="SAM" id="Phobius"/>
    </source>
</evidence>
<gene>
    <name evidence="2" type="ORF">AB205_0200480</name>
</gene>
<accession>A0A2G9Q5M7</accession>
<dbReference type="AlphaFoldDB" id="A0A2G9Q5M7"/>
<organism evidence="2 3">
    <name type="scientific">Aquarana catesbeiana</name>
    <name type="common">American bullfrog</name>
    <name type="synonym">Rana catesbeiana</name>
    <dbReference type="NCBI Taxonomy" id="8400"/>
    <lineage>
        <taxon>Eukaryota</taxon>
        <taxon>Metazoa</taxon>
        <taxon>Chordata</taxon>
        <taxon>Craniata</taxon>
        <taxon>Vertebrata</taxon>
        <taxon>Euteleostomi</taxon>
        <taxon>Amphibia</taxon>
        <taxon>Batrachia</taxon>
        <taxon>Anura</taxon>
        <taxon>Neobatrachia</taxon>
        <taxon>Ranoidea</taxon>
        <taxon>Ranidae</taxon>
        <taxon>Aquarana</taxon>
    </lineage>
</organism>
<feature type="transmembrane region" description="Helical" evidence="1">
    <location>
        <begin position="43"/>
        <end position="62"/>
    </location>
</feature>
<keyword evidence="1" id="KW-0812">Transmembrane</keyword>
<dbReference type="Proteomes" id="UP000228934">
    <property type="component" value="Unassembled WGS sequence"/>
</dbReference>
<reference evidence="3" key="1">
    <citation type="journal article" date="2017" name="Nat. Commun.">
        <title>The North American bullfrog draft genome provides insight into hormonal regulation of long noncoding RNA.</title>
        <authorList>
            <person name="Hammond S.A."/>
            <person name="Warren R.L."/>
            <person name="Vandervalk B.P."/>
            <person name="Kucuk E."/>
            <person name="Khan H."/>
            <person name="Gibb E.A."/>
            <person name="Pandoh P."/>
            <person name="Kirk H."/>
            <person name="Zhao Y."/>
            <person name="Jones M."/>
            <person name="Mungall A.J."/>
            <person name="Coope R."/>
            <person name="Pleasance S."/>
            <person name="Moore R.A."/>
            <person name="Holt R.A."/>
            <person name="Round J.M."/>
            <person name="Ohora S."/>
            <person name="Walle B.V."/>
            <person name="Veldhoen N."/>
            <person name="Helbing C.C."/>
            <person name="Birol I."/>
        </authorList>
    </citation>
    <scope>NUCLEOTIDE SEQUENCE [LARGE SCALE GENOMIC DNA]</scope>
</reference>
<feature type="transmembrane region" description="Helical" evidence="1">
    <location>
        <begin position="15"/>
        <end position="31"/>
    </location>
</feature>
<evidence type="ECO:0000313" key="3">
    <source>
        <dbReference type="Proteomes" id="UP000228934"/>
    </source>
</evidence>
<keyword evidence="1" id="KW-1133">Transmembrane helix</keyword>
<dbReference type="EMBL" id="KZ061484">
    <property type="protein sequence ID" value="PIO10909.1"/>
    <property type="molecule type" value="Genomic_DNA"/>
</dbReference>
<sequence>MYYEEYKELPYDTSLYFWGPSFYIFLAILKAKFGRCTQCVNMCYLPLGISMYTFCGCNPFLVTQVGERKGLHPQNTSIDPP</sequence>
<proteinExistence type="predicted"/>
<evidence type="ECO:0000313" key="2">
    <source>
        <dbReference type="EMBL" id="PIO10909.1"/>
    </source>
</evidence>
<name>A0A2G9Q5M7_AQUCT</name>